<dbReference type="Gene3D" id="3.40.50.410">
    <property type="entry name" value="von Willebrand factor, type A domain"/>
    <property type="match status" value="1"/>
</dbReference>
<feature type="non-terminal residue" evidence="2">
    <location>
        <position position="1"/>
    </location>
</feature>
<dbReference type="InterPro" id="IPR002035">
    <property type="entry name" value="VWF_A"/>
</dbReference>
<name>X0WXH0_9ZZZZ</name>
<feature type="non-terminal residue" evidence="2">
    <location>
        <position position="248"/>
    </location>
</feature>
<evidence type="ECO:0000259" key="1">
    <source>
        <dbReference type="PROSITE" id="PS50234"/>
    </source>
</evidence>
<gene>
    <name evidence="2" type="ORF">S01H1_67984</name>
</gene>
<dbReference type="Pfam" id="PF00092">
    <property type="entry name" value="VWA"/>
    <property type="match status" value="1"/>
</dbReference>
<evidence type="ECO:0000313" key="2">
    <source>
        <dbReference type="EMBL" id="GAG29138.1"/>
    </source>
</evidence>
<accession>X0WXH0</accession>
<dbReference type="SMART" id="SM00327">
    <property type="entry name" value="VWA"/>
    <property type="match status" value="1"/>
</dbReference>
<dbReference type="PROSITE" id="PS50234">
    <property type="entry name" value="VWFA"/>
    <property type="match status" value="1"/>
</dbReference>
<dbReference type="AlphaFoldDB" id="X0WXH0"/>
<dbReference type="EMBL" id="BARS01045055">
    <property type="protein sequence ID" value="GAG29138.1"/>
    <property type="molecule type" value="Genomic_DNA"/>
</dbReference>
<proteinExistence type="predicted"/>
<protein>
    <recommendedName>
        <fullName evidence="1">VWFA domain-containing protein</fullName>
    </recommendedName>
</protein>
<dbReference type="InterPro" id="IPR036465">
    <property type="entry name" value="vWFA_dom_sf"/>
</dbReference>
<feature type="domain" description="VWFA" evidence="1">
    <location>
        <begin position="29"/>
        <end position="203"/>
    </location>
</feature>
<dbReference type="CDD" id="cd00198">
    <property type="entry name" value="vWFA"/>
    <property type="match status" value="1"/>
</dbReference>
<dbReference type="SUPFAM" id="SSF53300">
    <property type="entry name" value="vWA-like"/>
    <property type="match status" value="1"/>
</dbReference>
<organism evidence="2">
    <name type="scientific">marine sediment metagenome</name>
    <dbReference type="NCBI Taxonomy" id="412755"/>
    <lineage>
        <taxon>unclassified sequences</taxon>
        <taxon>metagenomes</taxon>
        <taxon>ecological metagenomes</taxon>
    </lineage>
</organism>
<comment type="caution">
    <text evidence="2">The sequence shown here is derived from an EMBL/GenBank/DDBJ whole genome shotgun (WGS) entry which is preliminary data.</text>
</comment>
<sequence length="248" mass="27436">NGGYYDSDLERILPVVSAEIPKERRKEIAVIFLIDISESTEYGIGDESKIDVEKAIAINMLRQLNDNDKVGAVAFNYKGYILSALNSLSNNRDSLENQILSLQFGGGTDMLPGLLIAETLIEDFQGDKYVIILSDGVIGSKSRREPTLGQVVAMAEKGIFVYTVGVGFDTDEGFMSQLAQNGGGVYFRPTEYQRLKLEFGEGARDRDGQNFINIYNRYHFITQDLEGTDVEGLTVSKYNGVTDKSIAQ</sequence>
<reference evidence="2" key="1">
    <citation type="journal article" date="2014" name="Front. Microbiol.">
        <title>High frequency of phylogenetically diverse reductive dehalogenase-homologous genes in deep subseafloor sedimentary metagenomes.</title>
        <authorList>
            <person name="Kawai M."/>
            <person name="Futagami T."/>
            <person name="Toyoda A."/>
            <person name="Takaki Y."/>
            <person name="Nishi S."/>
            <person name="Hori S."/>
            <person name="Arai W."/>
            <person name="Tsubouchi T."/>
            <person name="Morono Y."/>
            <person name="Uchiyama I."/>
            <person name="Ito T."/>
            <person name="Fujiyama A."/>
            <person name="Inagaki F."/>
            <person name="Takami H."/>
        </authorList>
    </citation>
    <scope>NUCLEOTIDE SEQUENCE</scope>
    <source>
        <strain evidence="2">Expedition CK06-06</strain>
    </source>
</reference>